<proteinExistence type="inferred from homology"/>
<dbReference type="PROSITE" id="PS51375">
    <property type="entry name" value="PPR"/>
    <property type="match status" value="1"/>
</dbReference>
<dbReference type="NCBIfam" id="TIGR00756">
    <property type="entry name" value="PPR"/>
    <property type="match status" value="1"/>
</dbReference>
<dbReference type="PANTHER" id="PTHR46128">
    <property type="entry name" value="MITOCHONDRIAL GROUP I INTRON SPLICING FACTOR CCM1"/>
    <property type="match status" value="1"/>
</dbReference>
<gene>
    <name evidence="4" type="ORF">IFM89_015733</name>
</gene>
<accession>A0A835I3G2</accession>
<evidence type="ECO:0000313" key="5">
    <source>
        <dbReference type="Proteomes" id="UP000631114"/>
    </source>
</evidence>
<organism evidence="4 5">
    <name type="scientific">Coptis chinensis</name>
    <dbReference type="NCBI Taxonomy" id="261450"/>
    <lineage>
        <taxon>Eukaryota</taxon>
        <taxon>Viridiplantae</taxon>
        <taxon>Streptophyta</taxon>
        <taxon>Embryophyta</taxon>
        <taxon>Tracheophyta</taxon>
        <taxon>Spermatophyta</taxon>
        <taxon>Magnoliopsida</taxon>
        <taxon>Ranunculales</taxon>
        <taxon>Ranunculaceae</taxon>
        <taxon>Coptidoideae</taxon>
        <taxon>Coptis</taxon>
    </lineage>
</organism>
<dbReference type="OrthoDB" id="42736at2759"/>
<evidence type="ECO:0000256" key="2">
    <source>
        <dbReference type="ARBA" id="ARBA00022737"/>
    </source>
</evidence>
<evidence type="ECO:0000256" key="3">
    <source>
        <dbReference type="PROSITE-ProRule" id="PRU00708"/>
    </source>
</evidence>
<dbReference type="EMBL" id="JADFTS010000004">
    <property type="protein sequence ID" value="KAF9609392.1"/>
    <property type="molecule type" value="Genomic_DNA"/>
</dbReference>
<dbReference type="AlphaFoldDB" id="A0A835I3G2"/>
<feature type="repeat" description="PPR" evidence="3">
    <location>
        <begin position="9"/>
        <end position="43"/>
    </location>
</feature>
<dbReference type="Gene3D" id="1.25.40.10">
    <property type="entry name" value="Tetratricopeptide repeat domain"/>
    <property type="match status" value="1"/>
</dbReference>
<keyword evidence="2" id="KW-0677">Repeat</keyword>
<keyword evidence="5" id="KW-1185">Reference proteome</keyword>
<evidence type="ECO:0008006" key="6">
    <source>
        <dbReference type="Google" id="ProtNLM"/>
    </source>
</evidence>
<name>A0A835I3G2_9MAGN</name>
<dbReference type="PANTHER" id="PTHR46128:SF211">
    <property type="entry name" value="PENTACOTRIPEPTIDE-REPEAT REGION OF PRORP DOMAIN-CONTAINING PROTEIN"/>
    <property type="match status" value="1"/>
</dbReference>
<dbReference type="InterPro" id="IPR011990">
    <property type="entry name" value="TPR-like_helical_dom_sf"/>
</dbReference>
<reference evidence="4 5" key="1">
    <citation type="submission" date="2020-10" db="EMBL/GenBank/DDBJ databases">
        <title>The Coptis chinensis genome and diversification of protoberbering-type alkaloids.</title>
        <authorList>
            <person name="Wang B."/>
            <person name="Shu S."/>
            <person name="Song C."/>
            <person name="Liu Y."/>
        </authorList>
    </citation>
    <scope>NUCLEOTIDE SEQUENCE [LARGE SCALE GENOMIC DNA]</scope>
    <source>
        <strain evidence="4">HL-2020</strain>
        <tissue evidence="4">Leaf</tissue>
    </source>
</reference>
<dbReference type="Proteomes" id="UP000631114">
    <property type="component" value="Unassembled WGS sequence"/>
</dbReference>
<comment type="similarity">
    <text evidence="1">Belongs to the PPR family. P subfamily.</text>
</comment>
<comment type="caution">
    <text evidence="4">The sequence shown here is derived from an EMBL/GenBank/DDBJ whole genome shotgun (WGS) entry which is preliminary data.</text>
</comment>
<evidence type="ECO:0000256" key="1">
    <source>
        <dbReference type="ARBA" id="ARBA00007626"/>
    </source>
</evidence>
<evidence type="ECO:0000313" key="4">
    <source>
        <dbReference type="EMBL" id="KAF9609392.1"/>
    </source>
</evidence>
<sequence length="173" mass="19306">MVEECIGPSFITYSTLVNGICKHGDMEMSLKFLDQMIEAGVHPNMVTYCTTLQDYIKRGDAQQISQLFNKLWADTYTGLTLVQSFYWTFAHSTYRVYAANLSVAVFSYSPLCSSKMNSLLVELNTNMGNEESFNTDGIPFLLNVPSFFMLWAEGICVGDEGMLDAYNMSAAVG</sequence>
<protein>
    <recommendedName>
        <fullName evidence="6">Pentatricopeptide repeat-containing protein</fullName>
    </recommendedName>
</protein>
<dbReference type="InterPro" id="IPR002885">
    <property type="entry name" value="PPR_rpt"/>
</dbReference>
<dbReference type="Pfam" id="PF13041">
    <property type="entry name" value="PPR_2"/>
    <property type="match status" value="1"/>
</dbReference>
<dbReference type="InterPro" id="IPR050872">
    <property type="entry name" value="PPR_P_subfamily"/>
</dbReference>